<keyword evidence="3" id="KW-1185">Reference proteome</keyword>
<evidence type="ECO:0000259" key="1">
    <source>
        <dbReference type="Pfam" id="PF24722"/>
    </source>
</evidence>
<reference evidence="2 3" key="1">
    <citation type="submission" date="2023-10" db="EMBL/GenBank/DDBJ databases">
        <title>Complete genome sequence of a Sphingomonadaceae bacterium.</title>
        <authorList>
            <person name="Yan C."/>
        </authorList>
    </citation>
    <scope>NUCLEOTIDE SEQUENCE [LARGE SCALE GENOMIC DNA]</scope>
    <source>
        <strain evidence="2 3">SCSIO 66989</strain>
    </source>
</reference>
<proteinExistence type="predicted"/>
<organism evidence="2 3">
    <name type="scientific">Alterisphingorhabdus coralli</name>
    <dbReference type="NCBI Taxonomy" id="3071408"/>
    <lineage>
        <taxon>Bacteria</taxon>
        <taxon>Pseudomonadati</taxon>
        <taxon>Pseudomonadota</taxon>
        <taxon>Alphaproteobacteria</taxon>
        <taxon>Sphingomonadales</taxon>
        <taxon>Sphingomonadaceae</taxon>
        <taxon>Alterisphingorhabdus (ex Yan et al. 2024)</taxon>
    </lineage>
</organism>
<evidence type="ECO:0000313" key="2">
    <source>
        <dbReference type="EMBL" id="WOE75414.1"/>
    </source>
</evidence>
<dbReference type="Pfam" id="PF24722">
    <property type="entry name" value="DUF7674"/>
    <property type="match status" value="1"/>
</dbReference>
<evidence type="ECO:0000313" key="3">
    <source>
        <dbReference type="Proteomes" id="UP001302429"/>
    </source>
</evidence>
<dbReference type="RefSeq" id="WP_317082294.1">
    <property type="nucleotide sequence ID" value="NZ_CP136594.1"/>
</dbReference>
<dbReference type="Proteomes" id="UP001302429">
    <property type="component" value="Chromosome"/>
</dbReference>
<sequence length="133" mass="15412">MYLDIDPSFQGAWGDFLVEWEDYEEEGGDTDLPIYLVLSDLARHLIAMLAKGETDKFRQIFQLVDRWCLEGEHYVQEAAVVGLLEDLQNEGLHSTTKPSGFEPWLLSESKYWWDKVAAFWEKGELIVDDRPAK</sequence>
<protein>
    <recommendedName>
        <fullName evidence="1">DUF7674 domain-containing protein</fullName>
    </recommendedName>
</protein>
<dbReference type="InterPro" id="IPR056091">
    <property type="entry name" value="DUF7674"/>
</dbReference>
<dbReference type="KEGG" id="acoa:RB602_01480"/>
<dbReference type="EMBL" id="CP136594">
    <property type="protein sequence ID" value="WOE75414.1"/>
    <property type="molecule type" value="Genomic_DNA"/>
</dbReference>
<feature type="domain" description="DUF7674" evidence="1">
    <location>
        <begin position="15"/>
        <end position="121"/>
    </location>
</feature>
<dbReference type="AlphaFoldDB" id="A0AA97F6S5"/>
<gene>
    <name evidence="2" type="ORF">RB602_01480</name>
</gene>
<name>A0AA97F6S5_9SPHN</name>
<accession>A0AA97F6S5</accession>